<accession>A0A0M3RA25</accession>
<keyword evidence="1" id="KW-0472">Membrane</keyword>
<keyword evidence="3" id="KW-1185">Reference proteome</keyword>
<dbReference type="PANTHER" id="PTHR37309">
    <property type="entry name" value="SLR0284 PROTEIN"/>
    <property type="match status" value="1"/>
</dbReference>
<dbReference type="Proteomes" id="UP000067625">
    <property type="component" value="Chromosome"/>
</dbReference>
<name>A0A0M3RA25_9BACI</name>
<dbReference type="PANTHER" id="PTHR37309:SF1">
    <property type="entry name" value="SLR0284 PROTEIN"/>
    <property type="match status" value="1"/>
</dbReference>
<dbReference type="RefSeq" id="WP_053604224.1">
    <property type="nucleotide sequence ID" value="NZ_CP012600.1"/>
</dbReference>
<dbReference type="STRING" id="1441095.AM592_13215"/>
<dbReference type="EMBL" id="CP012600">
    <property type="protein sequence ID" value="ALC82436.1"/>
    <property type="molecule type" value="Genomic_DNA"/>
</dbReference>
<protein>
    <recommendedName>
        <fullName evidence="4">Phage holin family protein</fullName>
    </recommendedName>
</protein>
<dbReference type="Pfam" id="PF04020">
    <property type="entry name" value="Phage_holin_4_2"/>
    <property type="match status" value="1"/>
</dbReference>
<dbReference type="OrthoDB" id="7205479at2"/>
<dbReference type="InterPro" id="IPR007165">
    <property type="entry name" value="Phage_holin_4_2"/>
</dbReference>
<feature type="transmembrane region" description="Helical" evidence="1">
    <location>
        <begin position="94"/>
        <end position="113"/>
    </location>
</feature>
<evidence type="ECO:0008006" key="4">
    <source>
        <dbReference type="Google" id="ProtNLM"/>
    </source>
</evidence>
<dbReference type="AlphaFoldDB" id="A0A0M3RA25"/>
<sequence>MLKWIISVLVNALLLIVIAGYFESVELTGIWAAIVASFILSILNVLVKPILVILTLPVTVLTLGLFLFIINAITLAMTAAIMGDSFNIDGFGTAIWASIVLSLFHLLIQKGIIEPLNQKK</sequence>
<reference evidence="3" key="1">
    <citation type="submission" date="2015-08" db="EMBL/GenBank/DDBJ databases">
        <title>Genome sequencing project for genomic taxonomy and phylogenomics of Bacillus-like bacteria.</title>
        <authorList>
            <person name="Liu B."/>
            <person name="Wang J."/>
            <person name="Zhu Y."/>
            <person name="Liu G."/>
            <person name="Chen Q."/>
            <person name="Chen Z."/>
            <person name="Lan J."/>
            <person name="Che J."/>
            <person name="Ge C."/>
            <person name="Shi H."/>
            <person name="Pan Z."/>
            <person name="Liu X."/>
        </authorList>
    </citation>
    <scope>NUCLEOTIDE SEQUENCE [LARGE SCALE GENOMIC DNA]</scope>
    <source>
        <strain evidence="3">FJAT-4402</strain>
    </source>
</reference>
<organism evidence="2 3">
    <name type="scientific">Bacillus gobiensis</name>
    <dbReference type="NCBI Taxonomy" id="1441095"/>
    <lineage>
        <taxon>Bacteria</taxon>
        <taxon>Bacillati</taxon>
        <taxon>Bacillota</taxon>
        <taxon>Bacilli</taxon>
        <taxon>Bacillales</taxon>
        <taxon>Bacillaceae</taxon>
        <taxon>Bacillus</taxon>
    </lineage>
</organism>
<evidence type="ECO:0000313" key="2">
    <source>
        <dbReference type="EMBL" id="ALC82436.1"/>
    </source>
</evidence>
<evidence type="ECO:0000256" key="1">
    <source>
        <dbReference type="SAM" id="Phobius"/>
    </source>
</evidence>
<proteinExistence type="predicted"/>
<dbReference type="PATRIC" id="fig|1441095.3.peg.2898"/>
<keyword evidence="1" id="KW-1133">Transmembrane helix</keyword>
<reference evidence="2 3" key="2">
    <citation type="journal article" date="2016" name="Int. J. Syst. Evol. Microbiol.">
        <title>Bacillus gobiensis sp. nov., isolated from a soil sample.</title>
        <authorList>
            <person name="Liu B."/>
            <person name="Liu G.H."/>
            <person name="Cetin S."/>
            <person name="Schumann P."/>
            <person name="Pan Z.Z."/>
            <person name="Chen Q.Q."/>
        </authorList>
    </citation>
    <scope>NUCLEOTIDE SEQUENCE [LARGE SCALE GENOMIC DNA]</scope>
    <source>
        <strain evidence="2 3">FJAT-4402</strain>
    </source>
</reference>
<feature type="transmembrane region" description="Helical" evidence="1">
    <location>
        <begin position="29"/>
        <end position="47"/>
    </location>
</feature>
<gene>
    <name evidence="2" type="ORF">AM592_13215</name>
</gene>
<feature type="transmembrane region" description="Helical" evidence="1">
    <location>
        <begin position="54"/>
        <end position="82"/>
    </location>
</feature>
<keyword evidence="1" id="KW-0812">Transmembrane</keyword>
<evidence type="ECO:0000313" key="3">
    <source>
        <dbReference type="Proteomes" id="UP000067625"/>
    </source>
</evidence>